<sequence>MFESSPAPTVDLDDRVGPTRVTPTGDADVDAALTALEELDGTAVDTHVAVFDRVHQGLRSVLDTSAAG</sequence>
<comment type="caution">
    <text evidence="2">The sequence shown here is derived from an EMBL/GenBank/DDBJ whole genome shotgun (WGS) entry which is preliminary data.</text>
</comment>
<organism evidence="2 3">
    <name type="scientific">Nocardioides imazamoxiresistens</name>
    <dbReference type="NCBI Taxonomy" id="3231893"/>
    <lineage>
        <taxon>Bacteria</taxon>
        <taxon>Bacillati</taxon>
        <taxon>Actinomycetota</taxon>
        <taxon>Actinomycetes</taxon>
        <taxon>Propionibacteriales</taxon>
        <taxon>Nocardioidaceae</taxon>
        <taxon>Nocardioides</taxon>
    </lineage>
</organism>
<keyword evidence="3" id="KW-1185">Reference proteome</keyword>
<feature type="region of interest" description="Disordered" evidence="1">
    <location>
        <begin position="1"/>
        <end position="26"/>
    </location>
</feature>
<dbReference type="EMBL" id="JAVYII010000002">
    <property type="protein sequence ID" value="MDT9592224.1"/>
    <property type="molecule type" value="Genomic_DNA"/>
</dbReference>
<evidence type="ECO:0000256" key="1">
    <source>
        <dbReference type="SAM" id="MobiDB-lite"/>
    </source>
</evidence>
<gene>
    <name evidence="2" type="ORF">RDV89_04050</name>
</gene>
<accession>A0ABU3PSL1</accession>
<evidence type="ECO:0000313" key="2">
    <source>
        <dbReference type="EMBL" id="MDT9592224.1"/>
    </source>
</evidence>
<proteinExistence type="predicted"/>
<dbReference type="RefSeq" id="WP_315731539.1">
    <property type="nucleotide sequence ID" value="NZ_JAVYII010000002.1"/>
</dbReference>
<protein>
    <recommendedName>
        <fullName evidence="4">FXSXX-COOH protein</fullName>
    </recommendedName>
</protein>
<evidence type="ECO:0008006" key="4">
    <source>
        <dbReference type="Google" id="ProtNLM"/>
    </source>
</evidence>
<evidence type="ECO:0000313" key="3">
    <source>
        <dbReference type="Proteomes" id="UP001268542"/>
    </source>
</evidence>
<reference evidence="2 3" key="1">
    <citation type="submission" date="2023-08" db="EMBL/GenBank/DDBJ databases">
        <title>Nocardioides seae sp. nov., a bacterium isolated from a soil.</title>
        <authorList>
            <person name="Wang X."/>
        </authorList>
    </citation>
    <scope>NUCLEOTIDE SEQUENCE [LARGE SCALE GENOMIC DNA]</scope>
    <source>
        <strain evidence="2 3">YZH12</strain>
    </source>
</reference>
<dbReference type="Proteomes" id="UP001268542">
    <property type="component" value="Unassembled WGS sequence"/>
</dbReference>
<name>A0ABU3PSL1_9ACTN</name>